<organism evidence="1 2">
    <name type="scientific">Streblomastix strix</name>
    <dbReference type="NCBI Taxonomy" id="222440"/>
    <lineage>
        <taxon>Eukaryota</taxon>
        <taxon>Metamonada</taxon>
        <taxon>Preaxostyla</taxon>
        <taxon>Oxymonadida</taxon>
        <taxon>Streblomastigidae</taxon>
        <taxon>Streblomastix</taxon>
    </lineage>
</organism>
<accession>A0A5J4UKF7</accession>
<protein>
    <submittedName>
        <fullName evidence="1">Uncharacterized protein</fullName>
    </submittedName>
</protein>
<evidence type="ECO:0000313" key="2">
    <source>
        <dbReference type="Proteomes" id="UP000324800"/>
    </source>
</evidence>
<dbReference type="AlphaFoldDB" id="A0A5J4UKF7"/>
<gene>
    <name evidence="1" type="ORF">EZS28_033326</name>
</gene>
<dbReference type="Proteomes" id="UP000324800">
    <property type="component" value="Unassembled WGS sequence"/>
</dbReference>
<reference evidence="1 2" key="1">
    <citation type="submission" date="2019-03" db="EMBL/GenBank/DDBJ databases">
        <title>Single cell metagenomics reveals metabolic interactions within the superorganism composed of flagellate Streblomastix strix and complex community of Bacteroidetes bacteria on its surface.</title>
        <authorList>
            <person name="Treitli S.C."/>
            <person name="Kolisko M."/>
            <person name="Husnik F."/>
            <person name="Keeling P."/>
            <person name="Hampl V."/>
        </authorList>
    </citation>
    <scope>NUCLEOTIDE SEQUENCE [LARGE SCALE GENOMIC DNA]</scope>
    <source>
        <strain evidence="1">ST1C</strain>
    </source>
</reference>
<comment type="caution">
    <text evidence="1">The sequence shown here is derived from an EMBL/GenBank/DDBJ whole genome shotgun (WGS) entry which is preliminary data.</text>
</comment>
<proteinExistence type="predicted"/>
<dbReference type="EMBL" id="SNRW01014736">
    <property type="protein sequence ID" value="KAA6371146.1"/>
    <property type="molecule type" value="Genomic_DNA"/>
</dbReference>
<name>A0A5J4UKF7_9EUKA</name>
<sequence>MKIPQRLLPLTTDYNGETLTELLVHQSDNEFAAITAYSPAQIDNGPQTVEYLIRNIICSSVLNGNLSAIAPIYIVRGQFAYGLSNVLKFSLALTIVGSSMATPDNAPKFSYKAKLSLEIDICQLTQRDYITEHVALPHAPSTSDIVEYVETQSECYTFANFYMQSLAEKLILLTNFGSKILGGTMKVARWVAPMLHKVMGTLSEPRTH</sequence>
<evidence type="ECO:0000313" key="1">
    <source>
        <dbReference type="EMBL" id="KAA6371146.1"/>
    </source>
</evidence>